<dbReference type="PANTHER" id="PTHR35558">
    <property type="entry name" value="SGNH_HYDRO DOMAIN-CONTAINING PROTEIN"/>
    <property type="match status" value="1"/>
</dbReference>
<comment type="caution">
    <text evidence="2">The sequence shown here is derived from an EMBL/GenBank/DDBJ whole genome shotgun (WGS) entry which is preliminary data.</text>
</comment>
<dbReference type="Proteomes" id="UP001152795">
    <property type="component" value="Unassembled WGS sequence"/>
</dbReference>
<feature type="region of interest" description="Disordered" evidence="1">
    <location>
        <begin position="1"/>
        <end position="24"/>
    </location>
</feature>
<feature type="compositionally biased region" description="Polar residues" evidence="1">
    <location>
        <begin position="76"/>
        <end position="94"/>
    </location>
</feature>
<name>A0A7D9K4A2_PARCT</name>
<sequence length="361" mass="40141">MPRMKRTSSAATRRTSSTPSVTHLDQLTTEVLRLRCDQQKLPATGSRATLLARLRDAPRPAENMNPSVDPEPSPPISDTVTTASPDQEPTRGGFTNEQFETLQSLISSSLRDVTLPQASTITALPEPDLPATPPLFPPHLPDKSIASIRNGEYIDFNTLLFENVDGHDEQLRISFNSLGGPGVSIPVSVAPQKRQRIDSIDRWLTAFNIFARVVVHFFPYKASELFAYQQTIRDAQRKFSGMAWYAYDIAFRKKAANDASLSWAQRDPQLYLEKFTGLAKTACHACGSADHFANACPIAPNRSTPTRPRDDLCRNYNKKFPCASNPCPFKHRCNRPGCVGHHPGAEHDERAGESSNSRRER</sequence>
<reference evidence="2" key="1">
    <citation type="submission" date="2020-04" db="EMBL/GenBank/DDBJ databases">
        <authorList>
            <person name="Alioto T."/>
            <person name="Alioto T."/>
            <person name="Gomez Garrido J."/>
        </authorList>
    </citation>
    <scope>NUCLEOTIDE SEQUENCE</scope>
    <source>
        <strain evidence="2">A484AB</strain>
    </source>
</reference>
<accession>A0A7D9K4A2</accession>
<protein>
    <submittedName>
        <fullName evidence="2">Uncharacterized protein</fullName>
    </submittedName>
</protein>
<feature type="compositionally biased region" description="Basic and acidic residues" evidence="1">
    <location>
        <begin position="343"/>
        <end position="361"/>
    </location>
</feature>
<feature type="compositionally biased region" description="Low complexity" evidence="1">
    <location>
        <begin position="7"/>
        <end position="18"/>
    </location>
</feature>
<evidence type="ECO:0000313" key="2">
    <source>
        <dbReference type="EMBL" id="CAB4040088.1"/>
    </source>
</evidence>
<dbReference type="PANTHER" id="PTHR35558:SF1">
    <property type="entry name" value="ENDONUCLEASE_EXONUCLEASE_PHOSPHATASE DOMAIN-CONTAINING PROTEIN"/>
    <property type="match status" value="1"/>
</dbReference>
<dbReference type="AlphaFoldDB" id="A0A7D9K4A2"/>
<evidence type="ECO:0000313" key="3">
    <source>
        <dbReference type="Proteomes" id="UP001152795"/>
    </source>
</evidence>
<evidence type="ECO:0000256" key="1">
    <source>
        <dbReference type="SAM" id="MobiDB-lite"/>
    </source>
</evidence>
<organism evidence="2 3">
    <name type="scientific">Paramuricea clavata</name>
    <name type="common">Red gorgonian</name>
    <name type="synonym">Violescent sea-whip</name>
    <dbReference type="NCBI Taxonomy" id="317549"/>
    <lineage>
        <taxon>Eukaryota</taxon>
        <taxon>Metazoa</taxon>
        <taxon>Cnidaria</taxon>
        <taxon>Anthozoa</taxon>
        <taxon>Octocorallia</taxon>
        <taxon>Malacalcyonacea</taxon>
        <taxon>Plexauridae</taxon>
        <taxon>Paramuricea</taxon>
    </lineage>
</organism>
<proteinExistence type="predicted"/>
<dbReference type="EMBL" id="CACRXK020026251">
    <property type="protein sequence ID" value="CAB4040088.1"/>
    <property type="molecule type" value="Genomic_DNA"/>
</dbReference>
<feature type="region of interest" description="Disordered" evidence="1">
    <location>
        <begin position="56"/>
        <end position="94"/>
    </location>
</feature>
<dbReference type="OrthoDB" id="10035003at2759"/>
<feature type="region of interest" description="Disordered" evidence="1">
    <location>
        <begin position="340"/>
        <end position="361"/>
    </location>
</feature>
<gene>
    <name evidence="2" type="ORF">PACLA_8A065454</name>
</gene>
<keyword evidence="3" id="KW-1185">Reference proteome</keyword>